<dbReference type="STRING" id="131112.SAMN04489737_0603"/>
<protein>
    <submittedName>
        <fullName evidence="3">Uncharacterized protein</fullName>
    </submittedName>
</protein>
<reference evidence="4" key="1">
    <citation type="submission" date="2016-10" db="EMBL/GenBank/DDBJ databases">
        <authorList>
            <person name="Varghese N."/>
            <person name="Submissions S."/>
        </authorList>
    </citation>
    <scope>NUCLEOTIDE SEQUENCE [LARGE SCALE GENOMIC DNA]</scope>
    <source>
        <strain evidence="4">DSM 10002</strain>
    </source>
</reference>
<keyword evidence="2" id="KW-0812">Transmembrane</keyword>
<feature type="compositionally biased region" description="Polar residues" evidence="1">
    <location>
        <begin position="93"/>
        <end position="105"/>
    </location>
</feature>
<dbReference type="AlphaFoldDB" id="A0A1H2LDP3"/>
<feature type="transmembrane region" description="Helical" evidence="2">
    <location>
        <begin position="213"/>
        <end position="233"/>
    </location>
</feature>
<accession>A0A1H2LDP3</accession>
<feature type="transmembrane region" description="Helical" evidence="2">
    <location>
        <begin position="240"/>
        <end position="259"/>
    </location>
</feature>
<evidence type="ECO:0000313" key="3">
    <source>
        <dbReference type="EMBL" id="SDU78758.1"/>
    </source>
</evidence>
<dbReference type="GeneID" id="65344349"/>
<feature type="transmembrane region" description="Helical" evidence="2">
    <location>
        <begin position="297"/>
        <end position="314"/>
    </location>
</feature>
<keyword evidence="4" id="KW-1185">Reference proteome</keyword>
<feature type="compositionally biased region" description="Polar residues" evidence="1">
    <location>
        <begin position="1"/>
        <end position="12"/>
    </location>
</feature>
<organism evidence="3 4">
    <name type="scientific">Arcanobacterium phocae</name>
    <dbReference type="NCBI Taxonomy" id="131112"/>
    <lineage>
        <taxon>Bacteria</taxon>
        <taxon>Bacillati</taxon>
        <taxon>Actinomycetota</taxon>
        <taxon>Actinomycetes</taxon>
        <taxon>Actinomycetales</taxon>
        <taxon>Actinomycetaceae</taxon>
        <taxon>Arcanobacterium</taxon>
    </lineage>
</organism>
<evidence type="ECO:0000256" key="2">
    <source>
        <dbReference type="SAM" id="Phobius"/>
    </source>
</evidence>
<proteinExistence type="predicted"/>
<name>A0A1H2LDP3_9ACTO</name>
<dbReference type="RefSeq" id="WP_091279753.1">
    <property type="nucleotide sequence ID" value="NZ_LT629804.1"/>
</dbReference>
<dbReference type="Proteomes" id="UP000214355">
    <property type="component" value="Chromosome I"/>
</dbReference>
<dbReference type="EMBL" id="LT629804">
    <property type="protein sequence ID" value="SDU78758.1"/>
    <property type="molecule type" value="Genomic_DNA"/>
</dbReference>
<evidence type="ECO:0000256" key="1">
    <source>
        <dbReference type="SAM" id="MobiDB-lite"/>
    </source>
</evidence>
<gene>
    <name evidence="3" type="ORF">SAMN04489737_0603</name>
</gene>
<dbReference type="OrthoDB" id="3256579at2"/>
<feature type="transmembrane region" description="Helical" evidence="2">
    <location>
        <begin position="173"/>
        <end position="193"/>
    </location>
</feature>
<evidence type="ECO:0000313" key="4">
    <source>
        <dbReference type="Proteomes" id="UP000214355"/>
    </source>
</evidence>
<keyword evidence="2" id="KW-0472">Membrane</keyword>
<sequence>MTTPNDPYNSATPRPFDDDDILDPITENPERSLPDAAPEQIGADTVVTDDAPDFGELAPIPQPQTTAEPHYSANEFALDEPYSTMPDPDLPAASSTTQVNPNPTLGNFLGEPAATPIPSAPAETSAPEPVSPTRTSVMEGSDGEPTFADTHDDWGTDPGDLDPIPDEPKGRGWLHVGGFFLTILLLPVAWYFISDAGARLYLVDNNPWETKSFALFPFIELIGGLAVITLIWLTARATSLGAQFWGAVITLCGLAALITPSSAQRAITWLDNQIGSYNAFTGNVIHHIELDFGTGRVAILGFMLFMTGIVAHAARRRGQVYATAVTRRELMLPAESAESTENN</sequence>
<feature type="compositionally biased region" description="Low complexity" evidence="1">
    <location>
        <begin position="111"/>
        <end position="132"/>
    </location>
</feature>
<feature type="region of interest" description="Disordered" evidence="1">
    <location>
        <begin position="1"/>
        <end position="158"/>
    </location>
</feature>
<keyword evidence="2" id="KW-1133">Transmembrane helix</keyword>